<feature type="compositionally biased region" description="Basic residues" evidence="1">
    <location>
        <begin position="1"/>
        <end position="12"/>
    </location>
</feature>
<feature type="region of interest" description="Disordered" evidence="1">
    <location>
        <begin position="153"/>
        <end position="181"/>
    </location>
</feature>
<gene>
    <name evidence="2" type="ORF">g.23797</name>
</gene>
<feature type="region of interest" description="Disordered" evidence="1">
    <location>
        <begin position="54"/>
        <end position="141"/>
    </location>
</feature>
<accession>A0A1B6JQ09</accession>
<evidence type="ECO:0000256" key="1">
    <source>
        <dbReference type="SAM" id="MobiDB-lite"/>
    </source>
</evidence>
<feature type="region of interest" description="Disordered" evidence="1">
    <location>
        <begin position="1"/>
        <end position="29"/>
    </location>
</feature>
<name>A0A1B6JQ09_9HEMI</name>
<dbReference type="AlphaFoldDB" id="A0A1B6JQ09"/>
<feature type="non-terminal residue" evidence="2">
    <location>
        <position position="1"/>
    </location>
</feature>
<feature type="compositionally biased region" description="Polar residues" evidence="1">
    <location>
        <begin position="153"/>
        <end position="170"/>
    </location>
</feature>
<feature type="region of interest" description="Disordered" evidence="1">
    <location>
        <begin position="223"/>
        <end position="273"/>
    </location>
</feature>
<protein>
    <submittedName>
        <fullName evidence="2">Uncharacterized protein</fullName>
    </submittedName>
</protein>
<proteinExistence type="predicted"/>
<dbReference type="EMBL" id="GECU01006407">
    <property type="protein sequence ID" value="JAT01300.1"/>
    <property type="molecule type" value="Transcribed_RNA"/>
</dbReference>
<evidence type="ECO:0000313" key="2">
    <source>
        <dbReference type="EMBL" id="JAT01300.1"/>
    </source>
</evidence>
<feature type="compositionally biased region" description="Polar residues" evidence="1">
    <location>
        <begin position="260"/>
        <end position="273"/>
    </location>
</feature>
<sequence>LTSPKPLKRRSDRKPIKTQISSEPKRKARASAVCSDIFTEDEAFLQINEVPKKRSYQRKSLQVPDTKIPKTSKAEEPECLWVDDNANAPPTPLTTPNKRSYNRKVPAVPNNTPVVFFPSCEREPASTPHHPLDQTVETKTARSECASLADDASTCTASTMSWDSGSSSAVRTPRRGRGRRCLWLPDSSEEDEEEVEVSEYELLRRKNVEENLKMLRLMFAETGFQLQKKPETPKSRRSYSKVPPPPPRPKSARLEVRRPSSFSRLTHNLSAPT</sequence>
<reference evidence="2" key="1">
    <citation type="submission" date="2015-11" db="EMBL/GenBank/DDBJ databases">
        <title>De novo transcriptome assembly of four potential Pierce s Disease insect vectors from Arizona vineyards.</title>
        <authorList>
            <person name="Tassone E.E."/>
        </authorList>
    </citation>
    <scope>NUCLEOTIDE SEQUENCE</scope>
</reference>
<organism evidence="2">
    <name type="scientific">Homalodisca liturata</name>
    <dbReference type="NCBI Taxonomy" id="320908"/>
    <lineage>
        <taxon>Eukaryota</taxon>
        <taxon>Metazoa</taxon>
        <taxon>Ecdysozoa</taxon>
        <taxon>Arthropoda</taxon>
        <taxon>Hexapoda</taxon>
        <taxon>Insecta</taxon>
        <taxon>Pterygota</taxon>
        <taxon>Neoptera</taxon>
        <taxon>Paraneoptera</taxon>
        <taxon>Hemiptera</taxon>
        <taxon>Auchenorrhyncha</taxon>
        <taxon>Membracoidea</taxon>
        <taxon>Cicadellidae</taxon>
        <taxon>Cicadellinae</taxon>
        <taxon>Proconiini</taxon>
        <taxon>Homalodisca</taxon>
    </lineage>
</organism>